<sequence>MRISLKGVLLKHLWIILIFLRPDATSSQQIKSGLALILGRNSYELNEPVPLEGLTSDLWIHNFSQYEWEYGNITPSAGGKIFGLKYYADPRLRWRNITPILSLVTFEDGMTYTMSKDSYYEEVNISHSANWRQYYVGFGVEAPLGRFVRLSVNGNRYFGTKLDAVSDFHQHRFRTKRNNFTSVGLSISLSIPSKIGEWRLSNTVEAGRRYINETFPMVSSSTSHFEIPLGFIHFPVTVLISEPQLKRSTLRYKLLKTESRFSPLITFREENNGVQEFTTFTSKVKEGLGGILFFNLIFIENTKKRTKEMCLEILRDNNSWTSFSTLSHIAFVGDDGKAVYFLPEREYESQCGHLINREDLEHLIYSNKLKVEFHDVGYGIVIQVDNLTGIQQNWGRMYEGYLKERFETKS</sequence>
<organism evidence="1">
    <name type="scientific">marine metagenome</name>
    <dbReference type="NCBI Taxonomy" id="408172"/>
    <lineage>
        <taxon>unclassified sequences</taxon>
        <taxon>metagenomes</taxon>
        <taxon>ecological metagenomes</taxon>
    </lineage>
</organism>
<reference evidence="1" key="1">
    <citation type="submission" date="2018-05" db="EMBL/GenBank/DDBJ databases">
        <authorList>
            <person name="Lanie J.A."/>
            <person name="Ng W.-L."/>
            <person name="Kazmierczak K.M."/>
            <person name="Andrzejewski T.M."/>
            <person name="Davidsen T.M."/>
            <person name="Wayne K.J."/>
            <person name="Tettelin H."/>
            <person name="Glass J.I."/>
            <person name="Rusch D."/>
            <person name="Podicherti R."/>
            <person name="Tsui H.-C.T."/>
            <person name="Winkler M.E."/>
        </authorList>
    </citation>
    <scope>NUCLEOTIDE SEQUENCE</scope>
</reference>
<proteinExistence type="predicted"/>
<gene>
    <name evidence="1" type="ORF">METZ01_LOCUS210361</name>
</gene>
<accession>A0A382F607</accession>
<name>A0A382F607_9ZZZZ</name>
<protein>
    <submittedName>
        <fullName evidence="1">Uncharacterized protein</fullName>
    </submittedName>
</protein>
<dbReference type="EMBL" id="UINC01047796">
    <property type="protein sequence ID" value="SVB57507.1"/>
    <property type="molecule type" value="Genomic_DNA"/>
</dbReference>
<evidence type="ECO:0000313" key="1">
    <source>
        <dbReference type="EMBL" id="SVB57507.1"/>
    </source>
</evidence>
<dbReference type="AlphaFoldDB" id="A0A382F607"/>